<dbReference type="EMBL" id="CP119934">
    <property type="protein sequence ID" value="WFD02159.1"/>
    <property type="molecule type" value="Genomic_DNA"/>
</dbReference>
<feature type="compositionally biased region" description="Acidic residues" evidence="4">
    <location>
        <begin position="302"/>
        <end position="323"/>
    </location>
</feature>
<evidence type="ECO:0000256" key="4">
    <source>
        <dbReference type="SAM" id="MobiDB-lite"/>
    </source>
</evidence>
<keyword evidence="1 3" id="KW-0853">WD repeat</keyword>
<reference evidence="6" key="1">
    <citation type="submission" date="2023-03" db="EMBL/GenBank/DDBJ databases">
        <title>Mating type loci evolution in Malassezia.</title>
        <authorList>
            <person name="Coelho M.A."/>
        </authorList>
    </citation>
    <scope>NUCLEOTIDE SEQUENCE</scope>
    <source>
        <strain evidence="6">CBS 7876</strain>
    </source>
</reference>
<feature type="compositionally biased region" description="Basic and acidic residues" evidence="4">
    <location>
        <begin position="1"/>
        <end position="10"/>
    </location>
</feature>
<organism evidence="6 7">
    <name type="scientific">Malassezia obtusa</name>
    <dbReference type="NCBI Taxonomy" id="76774"/>
    <lineage>
        <taxon>Eukaryota</taxon>
        <taxon>Fungi</taxon>
        <taxon>Dikarya</taxon>
        <taxon>Basidiomycota</taxon>
        <taxon>Ustilaginomycotina</taxon>
        <taxon>Malasseziomycetes</taxon>
        <taxon>Malasseziales</taxon>
        <taxon>Malasseziaceae</taxon>
        <taxon>Malassezia</taxon>
    </lineage>
</organism>
<dbReference type="PROSITE" id="PS50082">
    <property type="entry name" value="WD_REPEATS_2"/>
    <property type="match status" value="2"/>
</dbReference>
<feature type="compositionally biased region" description="Basic and acidic residues" evidence="4">
    <location>
        <begin position="291"/>
        <end position="301"/>
    </location>
</feature>
<evidence type="ECO:0000256" key="1">
    <source>
        <dbReference type="ARBA" id="ARBA00022574"/>
    </source>
</evidence>
<feature type="repeat" description="WD" evidence="3">
    <location>
        <begin position="61"/>
        <end position="94"/>
    </location>
</feature>
<dbReference type="PROSITE" id="PS50294">
    <property type="entry name" value="WD_REPEATS_REGION"/>
    <property type="match status" value="1"/>
</dbReference>
<dbReference type="Pfam" id="PF23798">
    <property type="entry name" value="Beta-prop_SPT8"/>
    <property type="match status" value="2"/>
</dbReference>
<evidence type="ECO:0000313" key="6">
    <source>
        <dbReference type="EMBL" id="WFD02159.1"/>
    </source>
</evidence>
<evidence type="ECO:0000256" key="2">
    <source>
        <dbReference type="ARBA" id="ARBA00022737"/>
    </source>
</evidence>
<keyword evidence="7" id="KW-1185">Reference proteome</keyword>
<accession>A0AAF0E013</accession>
<keyword evidence="2" id="KW-0677">Repeat</keyword>
<protein>
    <submittedName>
        <fullName evidence="6">Transcription factor spt8</fullName>
    </submittedName>
</protein>
<proteinExistence type="predicted"/>
<dbReference type="Proteomes" id="UP001214603">
    <property type="component" value="Chromosome 1"/>
</dbReference>
<dbReference type="Gene3D" id="2.130.10.10">
    <property type="entry name" value="YVTN repeat-like/Quinoprotein amine dehydrogenase"/>
    <property type="match status" value="2"/>
</dbReference>
<dbReference type="InterPro" id="IPR001680">
    <property type="entry name" value="WD40_rpt"/>
</dbReference>
<evidence type="ECO:0000313" key="7">
    <source>
        <dbReference type="Proteomes" id="UP001214603"/>
    </source>
</evidence>
<evidence type="ECO:0000256" key="3">
    <source>
        <dbReference type="PROSITE-ProRule" id="PRU00221"/>
    </source>
</evidence>
<dbReference type="AlphaFoldDB" id="A0AAF0E013"/>
<sequence length="599" mass="64303">MDRAEPRSEDVEMAEATSVQPEPPATLEAYIQQVQQRRRLFEPSRAARETAKGYTIDPSGAAPHSAHIHAMAMVQDASILLSGGSDGYVRWYDLYASMNGKNMLTQNLRSSFVEGVAKGGVLTTWWGNAHLAPGEPLTRADAPLSPVHSLACERNALWGVSGGESGQINLYTLRHDPGQLRHVFRKHTAAVSALALSDSETELLSGGWDRGVYQWDLHTGQMVRSYDGHAGQVSSIQFRPMHAPSAPVPEVVIRPGAADGAEGASPLEVELEAELAHSLEADAPTSDAAPGEEHDAVLDSEREGDDAGENDNDSLFGEQDESMAEPHVDGSGESVDADGDSDADADGEADLFDGDDTKPEGEESDDAPLSQVTAPAKAGAPSLALPGQQRPETIKKEAPKEAPPAPHVSRFSSDVLLTSTLSGQVLLWDRRVDNKAKPGVRALPLPPHTPPWCTSVCWNHAGDRIYVGRRNETVDEWDVRMLPDVDAERGTGARSSSAKAPQLLQSLRLPRGSGPVSAVSMMPNDRHIVCASFDNVRLWDTQPGPGTEVPFKIVAGHHGGTISQILVDDRAQFLLTSSGDRGWFSSSTETLLMHEIVVL</sequence>
<name>A0AAF0E013_9BASI</name>
<dbReference type="InterPro" id="IPR057544">
    <property type="entry name" value="Beta-prop_SPT8"/>
</dbReference>
<dbReference type="PANTHER" id="PTHR19848:SF8">
    <property type="entry name" value="F-BOX AND WD REPEAT DOMAIN CONTAINING 7"/>
    <property type="match status" value="1"/>
</dbReference>
<feature type="compositionally biased region" description="Acidic residues" evidence="4">
    <location>
        <begin position="335"/>
        <end position="354"/>
    </location>
</feature>
<feature type="repeat" description="WD" evidence="3">
    <location>
        <begin position="184"/>
        <end position="225"/>
    </location>
</feature>
<dbReference type="InterPro" id="IPR036322">
    <property type="entry name" value="WD40_repeat_dom_sf"/>
</dbReference>
<evidence type="ECO:0000259" key="5">
    <source>
        <dbReference type="Pfam" id="PF23798"/>
    </source>
</evidence>
<dbReference type="InterPro" id="IPR015943">
    <property type="entry name" value="WD40/YVTN_repeat-like_dom_sf"/>
</dbReference>
<dbReference type="SMART" id="SM00320">
    <property type="entry name" value="WD40"/>
    <property type="match status" value="7"/>
</dbReference>
<dbReference type="SUPFAM" id="SSF50978">
    <property type="entry name" value="WD40 repeat-like"/>
    <property type="match status" value="1"/>
</dbReference>
<feature type="region of interest" description="Disordered" evidence="4">
    <location>
        <begin position="1"/>
        <end position="25"/>
    </location>
</feature>
<dbReference type="PANTHER" id="PTHR19848">
    <property type="entry name" value="WD40 REPEAT PROTEIN"/>
    <property type="match status" value="1"/>
</dbReference>
<gene>
    <name evidence="6" type="primary">SPT8</name>
    <name evidence="6" type="ORF">MOBT1_000840</name>
</gene>
<feature type="domain" description="Transcription factor spt8 beta-propeller" evidence="5">
    <location>
        <begin position="54"/>
        <end position="243"/>
    </location>
</feature>
<feature type="domain" description="Transcription factor spt8 beta-propeller" evidence="5">
    <location>
        <begin position="413"/>
        <end position="596"/>
    </location>
</feature>
<feature type="region of interest" description="Disordered" evidence="4">
    <location>
        <begin position="282"/>
        <end position="409"/>
    </location>
</feature>